<protein>
    <submittedName>
        <fullName evidence="5">Patatin-like phospholipase</fullName>
    </submittedName>
</protein>
<dbReference type="InterPro" id="IPR037483">
    <property type="entry name" value="YjjU-like"/>
</dbReference>
<feature type="active site" description="Proton acceptor" evidence="2">
    <location>
        <position position="170"/>
    </location>
</feature>
<gene>
    <name evidence="5" type="ORF">SAMEA4475696_00086</name>
</gene>
<reference evidence="5 6" key="1">
    <citation type="submission" date="2017-06" db="EMBL/GenBank/DDBJ databases">
        <authorList>
            <consortium name="Pathogen Informatics"/>
        </authorList>
    </citation>
    <scope>NUCLEOTIDE SEQUENCE [LARGE SCALE GENOMIC DNA]</scope>
    <source>
        <strain evidence="5 6">NCTC13039</strain>
    </source>
</reference>
<dbReference type="STRING" id="1121387.GCA_000429885_00829"/>
<accession>A0A239V591</accession>
<feature type="domain" description="PNPLA" evidence="4">
    <location>
        <begin position="12"/>
        <end position="185"/>
    </location>
</feature>
<dbReference type="SUPFAM" id="SSF52151">
    <property type="entry name" value="FabD/lysophospholipase-like"/>
    <property type="match status" value="1"/>
</dbReference>
<dbReference type="AlphaFoldDB" id="A0A239V591"/>
<dbReference type="InterPro" id="IPR045943">
    <property type="entry name" value="DUF6363"/>
</dbReference>
<evidence type="ECO:0000256" key="3">
    <source>
        <dbReference type="SAM" id="MobiDB-lite"/>
    </source>
</evidence>
<feature type="compositionally biased region" description="Polar residues" evidence="3">
    <location>
        <begin position="296"/>
        <end position="313"/>
    </location>
</feature>
<keyword evidence="2" id="KW-0378">Hydrolase</keyword>
<proteinExistence type="predicted"/>
<keyword evidence="2" id="KW-0442">Lipid degradation</keyword>
<evidence type="ECO:0000313" key="6">
    <source>
        <dbReference type="Proteomes" id="UP000242637"/>
    </source>
</evidence>
<name>A0A239V591_9MICO</name>
<evidence type="ECO:0000259" key="4">
    <source>
        <dbReference type="PROSITE" id="PS51635"/>
    </source>
</evidence>
<sequence length="313" mass="34234">MQLTSNITDTALVFEGGGLRASYTSGLVVSLLEAGLYFNWVGGISAGSSHTANYLSRDVWRARASFTDFADDPQFGGWSTFVRGQGLFNAKYIYQEAGQPGANLPFDDETFQANPAQMSVGAFNASTGESTYWGRSDIDTAGDLMIRVQASSTMPIVMPRVIINDQVFLDGALGETAGIPLLPAQRAGYERFLIVLSRPRDYIKEPFRHTRLVNRWFHGLPAVSEALASRPKRYNALREEIFSLAEKGKAYVFIPETMPISTNRSTTAQLIASYEAGYAQAQKELPAIIEFLGDPQGTSKNSDTQAQTLALDS</sequence>
<evidence type="ECO:0000256" key="2">
    <source>
        <dbReference type="PROSITE-ProRule" id="PRU01161"/>
    </source>
</evidence>
<dbReference type="KEGG" id="dco:SAMEA4475696_0086"/>
<feature type="region of interest" description="Disordered" evidence="3">
    <location>
        <begin position="294"/>
        <end position="313"/>
    </location>
</feature>
<keyword evidence="6" id="KW-1185">Reference proteome</keyword>
<dbReference type="InterPro" id="IPR016035">
    <property type="entry name" value="Acyl_Trfase/lysoPLipase"/>
</dbReference>
<feature type="short sequence motif" description="GXSXG" evidence="2">
    <location>
        <begin position="43"/>
        <end position="47"/>
    </location>
</feature>
<dbReference type="InterPro" id="IPR002641">
    <property type="entry name" value="PNPLA_dom"/>
</dbReference>
<evidence type="ECO:0000256" key="1">
    <source>
        <dbReference type="ARBA" id="ARBA00023098"/>
    </source>
</evidence>
<dbReference type="RefSeq" id="WP_051277417.1">
    <property type="nucleotide sequence ID" value="NZ_JAAFNI010000001.1"/>
</dbReference>
<dbReference type="GO" id="GO:0016042">
    <property type="term" value="P:lipid catabolic process"/>
    <property type="evidence" value="ECO:0007669"/>
    <property type="project" value="UniProtKB-UniRule"/>
</dbReference>
<dbReference type="EMBL" id="LT906453">
    <property type="protein sequence ID" value="SNV16858.1"/>
    <property type="molecule type" value="Genomic_DNA"/>
</dbReference>
<feature type="short sequence motif" description="DGA/G" evidence="2">
    <location>
        <begin position="170"/>
        <end position="172"/>
    </location>
</feature>
<dbReference type="Gene3D" id="3.40.1090.10">
    <property type="entry name" value="Cytosolic phospholipase A2 catalytic domain"/>
    <property type="match status" value="1"/>
</dbReference>
<dbReference type="GO" id="GO:0016787">
    <property type="term" value="F:hydrolase activity"/>
    <property type="evidence" value="ECO:0007669"/>
    <property type="project" value="UniProtKB-UniRule"/>
</dbReference>
<dbReference type="Pfam" id="PF19890">
    <property type="entry name" value="DUF6363"/>
    <property type="match status" value="1"/>
</dbReference>
<dbReference type="CDD" id="cd07208">
    <property type="entry name" value="Pat_hypo_Ecoli_yjju_like"/>
    <property type="match status" value="1"/>
</dbReference>
<keyword evidence="1 2" id="KW-0443">Lipid metabolism</keyword>
<dbReference type="Proteomes" id="UP000242637">
    <property type="component" value="Chromosome 1"/>
</dbReference>
<dbReference type="OrthoDB" id="9802424at2"/>
<feature type="active site" description="Nucleophile" evidence="2">
    <location>
        <position position="45"/>
    </location>
</feature>
<dbReference type="GeneID" id="63458400"/>
<dbReference type="Pfam" id="PF01734">
    <property type="entry name" value="Patatin"/>
    <property type="match status" value="1"/>
</dbReference>
<evidence type="ECO:0000313" key="5">
    <source>
        <dbReference type="EMBL" id="SNV16858.1"/>
    </source>
</evidence>
<dbReference type="PROSITE" id="PS51635">
    <property type="entry name" value="PNPLA"/>
    <property type="match status" value="1"/>
</dbReference>
<comment type="caution">
    <text evidence="2">Lacks conserved residue(s) required for the propagation of feature annotation.</text>
</comment>
<organism evidence="5 6">
    <name type="scientific">Dermatophilus congolensis</name>
    <dbReference type="NCBI Taxonomy" id="1863"/>
    <lineage>
        <taxon>Bacteria</taxon>
        <taxon>Bacillati</taxon>
        <taxon>Actinomycetota</taxon>
        <taxon>Actinomycetes</taxon>
        <taxon>Micrococcales</taxon>
        <taxon>Dermatophilaceae</taxon>
        <taxon>Dermatophilus</taxon>
    </lineage>
</organism>